<proteinExistence type="evidence at transcript level"/>
<dbReference type="EMBL" id="BT139909">
    <property type="protein sequence ID" value="AFK39704.1"/>
    <property type="molecule type" value="mRNA"/>
</dbReference>
<reference evidence="1" key="1">
    <citation type="submission" date="2012-05" db="EMBL/GenBank/DDBJ databases">
        <authorList>
            <person name="Krishnakumar V."/>
            <person name="Cheung F."/>
            <person name="Xiao Y."/>
            <person name="Chan A."/>
            <person name="Moskal W.A."/>
            <person name="Town C.D."/>
        </authorList>
    </citation>
    <scope>NUCLEOTIDE SEQUENCE</scope>
</reference>
<organism evidence="1">
    <name type="scientific">Medicago truncatula</name>
    <name type="common">Barrel medic</name>
    <name type="synonym">Medicago tribuloides</name>
    <dbReference type="NCBI Taxonomy" id="3880"/>
    <lineage>
        <taxon>Eukaryota</taxon>
        <taxon>Viridiplantae</taxon>
        <taxon>Streptophyta</taxon>
        <taxon>Embryophyta</taxon>
        <taxon>Tracheophyta</taxon>
        <taxon>Spermatophyta</taxon>
        <taxon>Magnoliopsida</taxon>
        <taxon>eudicotyledons</taxon>
        <taxon>Gunneridae</taxon>
        <taxon>Pentapetalae</taxon>
        <taxon>rosids</taxon>
        <taxon>fabids</taxon>
        <taxon>Fabales</taxon>
        <taxon>Fabaceae</taxon>
        <taxon>Papilionoideae</taxon>
        <taxon>50 kb inversion clade</taxon>
        <taxon>NPAAA clade</taxon>
        <taxon>Hologalegina</taxon>
        <taxon>IRL clade</taxon>
        <taxon>Trifolieae</taxon>
        <taxon>Medicago</taxon>
    </lineage>
</organism>
<evidence type="ECO:0000313" key="1">
    <source>
        <dbReference type="EMBL" id="AFK39704.1"/>
    </source>
</evidence>
<sequence length="59" mass="6391">MISRPWLGAVTHIAGCPEREIDITAARTCPIIFPAATISPGTLGSRRIPVIKLRHDGEQ</sequence>
<accession>I3SHG2</accession>
<protein>
    <submittedName>
        <fullName evidence="1">Uncharacterized protein</fullName>
    </submittedName>
</protein>
<name>I3SHG2_MEDTR</name>
<dbReference type="AlphaFoldDB" id="I3SHG2"/>